<gene>
    <name evidence="2" type="ORF">JAO78_003860</name>
</gene>
<dbReference type="Proteomes" id="UP000633814">
    <property type="component" value="Unassembled WGS sequence"/>
</dbReference>
<sequence>MTMNKRGGLWILLWLVACSGAINAQSVVEPSAQPLAINETYSDDSPEVDENTLLIDCPHFTDLFTLLPDALIDEAISEHYWDCDAVLPTASSTFMSADQQSVWTFSVMALDLDVMPALQRWDRAEADATQKAFFKKALQANIDLQLQLYRNCLNYLEQTGLPVWHATYQANTPRYSICIGSDAQKAEDGLWFARAVTPRYLFTLQIEGAKAAQFATAEAAAEYMAELFTSFR</sequence>
<dbReference type="RefSeq" id="WP_226750039.1">
    <property type="nucleotide sequence ID" value="NZ_JAEINI020000002.1"/>
</dbReference>
<protein>
    <submittedName>
        <fullName evidence="2">Uncharacterized protein</fullName>
    </submittedName>
</protein>
<dbReference type="EMBL" id="JAEINI020000002">
    <property type="protein sequence ID" value="MCB5225944.1"/>
    <property type="molecule type" value="Genomic_DNA"/>
</dbReference>
<organism evidence="2 3">
    <name type="scientific">Alishewanella maricola</name>
    <dbReference type="NCBI Taxonomy" id="2795740"/>
    <lineage>
        <taxon>Bacteria</taxon>
        <taxon>Pseudomonadati</taxon>
        <taxon>Pseudomonadota</taxon>
        <taxon>Gammaproteobacteria</taxon>
        <taxon>Alteromonadales</taxon>
        <taxon>Alteromonadaceae</taxon>
        <taxon>Alishewanella</taxon>
    </lineage>
</organism>
<proteinExistence type="predicted"/>
<reference evidence="2 3" key="1">
    <citation type="submission" date="2021-10" db="EMBL/GenBank/DDBJ databases">
        <title>Alishewanella koreense sp. nov. isolated from seawater of southwestern coast in South Korea and the proposal for the reclassification of Rheinheimera perlucida and Rheinheimera tuosuensis as Arsukibacterium perlucida and Arsukibacterium tuosuensis.</title>
        <authorList>
            <person name="Kim K.H."/>
            <person name="Ruan W."/>
            <person name="Kim K.R."/>
            <person name="Baek J.H."/>
            <person name="Jeon C.O."/>
        </authorList>
    </citation>
    <scope>NUCLEOTIDE SEQUENCE [LARGE SCALE GENOMIC DNA]</scope>
    <source>
        <strain evidence="2 3">16-MA</strain>
    </source>
</reference>
<accession>A0ABS8C0U8</accession>
<feature type="signal peptide" evidence="1">
    <location>
        <begin position="1"/>
        <end position="24"/>
    </location>
</feature>
<dbReference type="PROSITE" id="PS51257">
    <property type="entry name" value="PROKAR_LIPOPROTEIN"/>
    <property type="match status" value="1"/>
</dbReference>
<feature type="chain" id="PRO_5046545115" evidence="1">
    <location>
        <begin position="25"/>
        <end position="232"/>
    </location>
</feature>
<comment type="caution">
    <text evidence="2">The sequence shown here is derived from an EMBL/GenBank/DDBJ whole genome shotgun (WGS) entry which is preliminary data.</text>
</comment>
<keyword evidence="3" id="KW-1185">Reference proteome</keyword>
<evidence type="ECO:0000256" key="1">
    <source>
        <dbReference type="SAM" id="SignalP"/>
    </source>
</evidence>
<name>A0ABS8C0U8_9ALTE</name>
<keyword evidence="1" id="KW-0732">Signal</keyword>
<evidence type="ECO:0000313" key="2">
    <source>
        <dbReference type="EMBL" id="MCB5225944.1"/>
    </source>
</evidence>
<evidence type="ECO:0000313" key="3">
    <source>
        <dbReference type="Proteomes" id="UP000633814"/>
    </source>
</evidence>